<feature type="compositionally biased region" description="Low complexity" evidence="1">
    <location>
        <begin position="12"/>
        <end position="25"/>
    </location>
</feature>
<organism evidence="3 4">
    <name type="scientific">Vitis vinifera</name>
    <name type="common">Grape</name>
    <dbReference type="NCBI Taxonomy" id="29760"/>
    <lineage>
        <taxon>Eukaryota</taxon>
        <taxon>Viridiplantae</taxon>
        <taxon>Streptophyta</taxon>
        <taxon>Embryophyta</taxon>
        <taxon>Tracheophyta</taxon>
        <taxon>Spermatophyta</taxon>
        <taxon>Magnoliopsida</taxon>
        <taxon>eudicotyledons</taxon>
        <taxon>Gunneridae</taxon>
        <taxon>Pentapetalae</taxon>
        <taxon>rosids</taxon>
        <taxon>Vitales</taxon>
        <taxon>Vitaceae</taxon>
        <taxon>Viteae</taxon>
        <taxon>Vitis</taxon>
    </lineage>
</organism>
<feature type="domain" description="PWWP" evidence="2">
    <location>
        <begin position="258"/>
        <end position="319"/>
    </location>
</feature>
<evidence type="ECO:0000313" key="4">
    <source>
        <dbReference type="Proteomes" id="UP000288805"/>
    </source>
</evidence>
<dbReference type="Proteomes" id="UP000288805">
    <property type="component" value="Unassembled WGS sequence"/>
</dbReference>
<comment type="caution">
    <text evidence="3">The sequence shown here is derived from an EMBL/GenBank/DDBJ whole genome shotgun (WGS) entry which is preliminary data.</text>
</comment>
<dbReference type="SUPFAM" id="SSF63748">
    <property type="entry name" value="Tudor/PWWP/MBT"/>
    <property type="match status" value="1"/>
</dbReference>
<sequence length="350" mass="38644">MPGNSGVIDLNSDAVSGDQSSDVDGGDVSDLLIRVGVSGVSNDQGGVIGGMTDRVGDIGEGEDSGRVVDGLVKEGLDRVMGSANERSEVEEGRGKMPVIDDLECNELENEVGRGSNEVNTLGVAGEENLIDVEVLADKMMDKRLENEKEEEVFQVAETSINKIFGVQVSEVGLSTVNESNTVNLVVDLNPYIDADENQKSRASISNKGKENVDCCINQVELNGNHDLVIKEQVKNVEKAKNLQQQNVKCAASDLEFEVSDLVWGKVRSHPWWPGQIFDPLDSSEKAMKYFKKDSFLIAYFGDQTFAWNEVTQLKPFRAHFSQMEKQSNLEAFIMLWTVLWMRLLDGWCLD</sequence>
<accession>A0A438DWD2</accession>
<dbReference type="Gene3D" id="2.30.30.140">
    <property type="match status" value="1"/>
</dbReference>
<dbReference type="CDD" id="cd05162">
    <property type="entry name" value="PWWP"/>
    <property type="match status" value="1"/>
</dbReference>
<reference evidence="3 4" key="1">
    <citation type="journal article" date="2018" name="PLoS Genet.">
        <title>Population sequencing reveals clonal diversity and ancestral inbreeding in the grapevine cultivar Chardonnay.</title>
        <authorList>
            <person name="Roach M.J."/>
            <person name="Johnson D.L."/>
            <person name="Bohlmann J."/>
            <person name="van Vuuren H.J."/>
            <person name="Jones S.J."/>
            <person name="Pretorius I.S."/>
            <person name="Schmidt S.A."/>
            <person name="Borneman A.R."/>
        </authorList>
    </citation>
    <scope>NUCLEOTIDE SEQUENCE [LARGE SCALE GENOMIC DNA]</scope>
    <source>
        <strain evidence="4">cv. Chardonnay</strain>
        <tissue evidence="3">Leaf</tissue>
    </source>
</reference>
<dbReference type="PANTHER" id="PTHR42851">
    <property type="entry name" value="ALDOLASE-RELATED"/>
    <property type="match status" value="1"/>
</dbReference>
<name>A0A438DWD2_VITVI</name>
<feature type="region of interest" description="Disordered" evidence="1">
    <location>
        <begin position="1"/>
        <end position="25"/>
    </location>
</feature>
<dbReference type="PROSITE" id="PS50812">
    <property type="entry name" value="PWWP"/>
    <property type="match status" value="1"/>
</dbReference>
<dbReference type="EMBL" id="QGNW01001471">
    <property type="protein sequence ID" value="RVW39793.1"/>
    <property type="molecule type" value="Genomic_DNA"/>
</dbReference>
<dbReference type="PANTHER" id="PTHR42851:SF19">
    <property type="entry name" value="PWWP DOMAIN-CONTAINING PROTEIN 2-RELATED"/>
    <property type="match status" value="1"/>
</dbReference>
<proteinExistence type="predicted"/>
<dbReference type="InterPro" id="IPR053063">
    <property type="entry name" value="PWWP_domain_containing_PDP"/>
</dbReference>
<evidence type="ECO:0000256" key="1">
    <source>
        <dbReference type="SAM" id="MobiDB-lite"/>
    </source>
</evidence>
<evidence type="ECO:0000259" key="2">
    <source>
        <dbReference type="PROSITE" id="PS50812"/>
    </source>
</evidence>
<protein>
    <recommendedName>
        <fullName evidence="2">PWWP domain-containing protein</fullName>
    </recommendedName>
</protein>
<gene>
    <name evidence="3" type="ORF">CK203_074632</name>
</gene>
<dbReference type="SMART" id="SM00293">
    <property type="entry name" value="PWWP"/>
    <property type="match status" value="1"/>
</dbReference>
<dbReference type="InterPro" id="IPR000313">
    <property type="entry name" value="PWWP_dom"/>
</dbReference>
<dbReference type="Pfam" id="PF00855">
    <property type="entry name" value="PWWP"/>
    <property type="match status" value="1"/>
</dbReference>
<evidence type="ECO:0000313" key="3">
    <source>
        <dbReference type="EMBL" id="RVW39793.1"/>
    </source>
</evidence>
<dbReference type="AlphaFoldDB" id="A0A438DWD2"/>